<dbReference type="KEGG" id="mbat:BN1208_0865"/>
<gene>
    <name evidence="1" type="ORF">BN1208_0865</name>
</gene>
<dbReference type="InterPro" id="IPR011652">
    <property type="entry name" value="MORN_2"/>
</dbReference>
<dbReference type="Pfam" id="PF07661">
    <property type="entry name" value="MORN_2"/>
    <property type="match status" value="2"/>
</dbReference>
<accession>A0A0D6EVK1</accession>
<dbReference type="Gene3D" id="2.20.110.10">
    <property type="entry name" value="Histone H3 K4-specific methyltransferase SET7/9 N-terminal domain"/>
    <property type="match status" value="1"/>
</dbReference>
<dbReference type="SUPFAM" id="SSF82185">
    <property type="entry name" value="Histone H3 K4-specific methyltransferase SET7/9 N-terminal domain"/>
    <property type="match status" value="1"/>
</dbReference>
<dbReference type="RefSeq" id="WP_052734635.1">
    <property type="nucleotide sequence ID" value="NZ_LN827929.1"/>
</dbReference>
<dbReference type="AlphaFoldDB" id="A0A0D6EVK1"/>
<name>A0A0D6EVK1_9PROT</name>
<evidence type="ECO:0000313" key="1">
    <source>
        <dbReference type="EMBL" id="CEZ19750.1"/>
    </source>
</evidence>
<sequence length="197" mass="22586">MPYKITSFLFVSFVFCTNGYANCSSEEIAKIIKNPAVSNYHNPKITYISKDDKCRFTLNYYGGYLYSYVFVNSEAINDGPRIWWYDNGQKKSEINFSMDKITGLGTTWHRNGIKQSEENYKDNIINGRVTSWNDKGEKISELIYENGFPKTDQTSSVNEPNETSSQDPIEIAKNTCKKLGLKEKTEKFGICVLKNIN</sequence>
<protein>
    <submittedName>
        <fullName evidence="1">Uncharacterized protein</fullName>
    </submittedName>
</protein>
<keyword evidence="2" id="KW-1185">Reference proteome</keyword>
<proteinExistence type="predicted"/>
<dbReference type="EMBL" id="LN827929">
    <property type="protein sequence ID" value="CEZ19750.1"/>
    <property type="molecule type" value="Genomic_DNA"/>
</dbReference>
<dbReference type="HOGENOM" id="CLU_1382698_0_0_4"/>
<organism evidence="1 2">
    <name type="scientific">Candidatus Methylopumilus planktonicus</name>
    <dbReference type="NCBI Taxonomy" id="1581557"/>
    <lineage>
        <taxon>Bacteria</taxon>
        <taxon>Pseudomonadati</taxon>
        <taxon>Pseudomonadota</taxon>
        <taxon>Betaproteobacteria</taxon>
        <taxon>Nitrosomonadales</taxon>
        <taxon>Methylophilaceae</taxon>
        <taxon>Candidatus Methylopumilus</taxon>
    </lineage>
</organism>
<evidence type="ECO:0000313" key="2">
    <source>
        <dbReference type="Proteomes" id="UP000064007"/>
    </source>
</evidence>
<dbReference type="OrthoDB" id="8613001at2"/>
<reference evidence="2" key="1">
    <citation type="submission" date="2014-12" db="EMBL/GenBank/DDBJ databases">
        <authorList>
            <person name="Salcher M.M."/>
        </authorList>
    </citation>
    <scope>NUCLEOTIDE SEQUENCE [LARGE SCALE GENOMIC DNA]</scope>
    <source>
        <strain evidence="2">MMS-10A-171</strain>
    </source>
</reference>
<dbReference type="STRING" id="1581557.BN1208_0865"/>
<dbReference type="Proteomes" id="UP000064007">
    <property type="component" value="Chromosome 1"/>
</dbReference>